<accession>A0A6N7KVT7</accession>
<protein>
    <submittedName>
        <fullName evidence="1">Uncharacterized protein</fullName>
    </submittedName>
</protein>
<evidence type="ECO:0000313" key="2">
    <source>
        <dbReference type="Proteomes" id="UP000450000"/>
    </source>
</evidence>
<gene>
    <name evidence="1" type="ORF">F7Q99_26060</name>
</gene>
<dbReference type="EMBL" id="WBOF01000001">
    <property type="protein sequence ID" value="MQS15640.1"/>
    <property type="molecule type" value="Genomic_DNA"/>
</dbReference>
<keyword evidence="2" id="KW-1185">Reference proteome</keyword>
<evidence type="ECO:0000313" key="1">
    <source>
        <dbReference type="EMBL" id="MQS15640.1"/>
    </source>
</evidence>
<sequence>MSGEFSSVDIFITNSRQEILLQLRDDKPDICWPAHWVTPGAPIRARASTTPWLICRASCAM</sequence>
<proteinExistence type="predicted"/>
<dbReference type="AlphaFoldDB" id="A0A6N7KVT7"/>
<dbReference type="Proteomes" id="UP000450000">
    <property type="component" value="Unassembled WGS sequence"/>
</dbReference>
<dbReference type="InterPro" id="IPR015797">
    <property type="entry name" value="NUDIX_hydrolase-like_dom_sf"/>
</dbReference>
<organism evidence="1 2">
    <name type="scientific">Streptomyces kaniharaensis</name>
    <dbReference type="NCBI Taxonomy" id="212423"/>
    <lineage>
        <taxon>Bacteria</taxon>
        <taxon>Bacillati</taxon>
        <taxon>Actinomycetota</taxon>
        <taxon>Actinomycetes</taxon>
        <taxon>Kitasatosporales</taxon>
        <taxon>Streptomycetaceae</taxon>
        <taxon>Streptomyces</taxon>
    </lineage>
</organism>
<comment type="caution">
    <text evidence="1">The sequence shown here is derived from an EMBL/GenBank/DDBJ whole genome shotgun (WGS) entry which is preliminary data.</text>
</comment>
<dbReference type="SUPFAM" id="SSF55811">
    <property type="entry name" value="Nudix"/>
    <property type="match status" value="1"/>
</dbReference>
<reference evidence="1 2" key="1">
    <citation type="submission" date="2019-09" db="EMBL/GenBank/DDBJ databases">
        <title>Genome Sequences of Streptomyces kaniharaensis ATCC 21070.</title>
        <authorList>
            <person name="Zhu W."/>
            <person name="De Crecy-Lagard V."/>
            <person name="Richards N.G."/>
        </authorList>
    </citation>
    <scope>NUCLEOTIDE SEQUENCE [LARGE SCALE GENOMIC DNA]</scope>
    <source>
        <strain evidence="1 2">SF-557</strain>
    </source>
</reference>
<name>A0A6N7KVT7_9ACTN</name>